<feature type="domain" description="HMG box" evidence="7">
    <location>
        <begin position="9"/>
        <end position="79"/>
    </location>
</feature>
<keyword evidence="3 5" id="KW-0238">DNA-binding</keyword>
<evidence type="ECO:0000259" key="7">
    <source>
        <dbReference type="PROSITE" id="PS50118"/>
    </source>
</evidence>
<comment type="similarity">
    <text evidence="2">Belongs to the HMGB family.</text>
</comment>
<dbReference type="Pfam" id="PF09011">
    <property type="entry name" value="HMG_box_2"/>
    <property type="match status" value="1"/>
</dbReference>
<feature type="compositionally biased region" description="Basic and acidic residues" evidence="6">
    <location>
        <begin position="198"/>
        <end position="207"/>
    </location>
</feature>
<evidence type="ECO:0000256" key="3">
    <source>
        <dbReference type="ARBA" id="ARBA00023125"/>
    </source>
</evidence>
<dbReference type="Pfam" id="PF00505">
    <property type="entry name" value="HMG_box"/>
    <property type="match status" value="1"/>
</dbReference>
<dbReference type="EMBL" id="JAPWDV010000002">
    <property type="protein sequence ID" value="KAJ6219105.1"/>
    <property type="molecule type" value="Genomic_DNA"/>
</dbReference>
<dbReference type="SMART" id="SM00398">
    <property type="entry name" value="HMG"/>
    <property type="match status" value="2"/>
</dbReference>
<evidence type="ECO:0000256" key="2">
    <source>
        <dbReference type="ARBA" id="ARBA00008774"/>
    </source>
</evidence>
<dbReference type="PANTHER" id="PTHR48112:SF32">
    <property type="entry name" value="HIGH MOBILITY GROUP PROTEIN B3"/>
    <property type="match status" value="1"/>
</dbReference>
<evidence type="ECO:0000256" key="6">
    <source>
        <dbReference type="SAM" id="MobiDB-lite"/>
    </source>
</evidence>
<accession>A0A9Q0M4S6</accession>
<dbReference type="Gene3D" id="1.10.30.10">
    <property type="entry name" value="High mobility group box domain"/>
    <property type="match status" value="2"/>
</dbReference>
<dbReference type="InterPro" id="IPR050342">
    <property type="entry name" value="HMGB"/>
</dbReference>
<proteinExistence type="inferred from homology"/>
<dbReference type="InterPro" id="IPR009071">
    <property type="entry name" value="HMG_box_dom"/>
</dbReference>
<evidence type="ECO:0000256" key="5">
    <source>
        <dbReference type="PROSITE-ProRule" id="PRU00267"/>
    </source>
</evidence>
<evidence type="ECO:0000313" key="9">
    <source>
        <dbReference type="Proteomes" id="UP001142055"/>
    </source>
</evidence>
<dbReference type="SUPFAM" id="SSF47095">
    <property type="entry name" value="HMG-box"/>
    <property type="match status" value="2"/>
</dbReference>
<feature type="domain" description="HMG box" evidence="7">
    <location>
        <begin position="90"/>
        <end position="158"/>
    </location>
</feature>
<dbReference type="InterPro" id="IPR036910">
    <property type="entry name" value="HMG_box_dom_sf"/>
</dbReference>
<comment type="subcellular location">
    <subcellularLocation>
        <location evidence="1">Nucleus</location>
    </subcellularLocation>
</comment>
<evidence type="ECO:0000256" key="1">
    <source>
        <dbReference type="ARBA" id="ARBA00004123"/>
    </source>
</evidence>
<dbReference type="GO" id="GO:0005634">
    <property type="term" value="C:nucleus"/>
    <property type="evidence" value="ECO:0007669"/>
    <property type="project" value="UniProtKB-SubCell"/>
</dbReference>
<feature type="compositionally biased region" description="Basic and acidic residues" evidence="6">
    <location>
        <begin position="144"/>
        <end position="167"/>
    </location>
</feature>
<dbReference type="GO" id="GO:0003677">
    <property type="term" value="F:DNA binding"/>
    <property type="evidence" value="ECO:0007669"/>
    <property type="project" value="UniProtKB-UniRule"/>
</dbReference>
<dbReference type="PRINTS" id="PR00886">
    <property type="entry name" value="HIGHMOBLTY12"/>
</dbReference>
<gene>
    <name evidence="8" type="ORF">RDWZM_004917</name>
</gene>
<dbReference type="CDD" id="cd21978">
    <property type="entry name" value="HMG-box_HMGB_rpt1"/>
    <property type="match status" value="1"/>
</dbReference>
<reference evidence="8" key="1">
    <citation type="submission" date="2022-12" db="EMBL/GenBank/DDBJ databases">
        <title>Genome assemblies of Blomia tropicalis.</title>
        <authorList>
            <person name="Cui Y."/>
        </authorList>
    </citation>
    <scope>NUCLEOTIDE SEQUENCE</scope>
    <source>
        <tissue evidence="8">Adult mites</tissue>
    </source>
</reference>
<keyword evidence="4 5" id="KW-0539">Nucleus</keyword>
<dbReference type="Proteomes" id="UP001142055">
    <property type="component" value="Chromosome 2"/>
</dbReference>
<dbReference type="AlphaFoldDB" id="A0A9Q0M4S6"/>
<feature type="region of interest" description="Disordered" evidence="6">
    <location>
        <begin position="144"/>
        <end position="207"/>
    </location>
</feature>
<evidence type="ECO:0000313" key="8">
    <source>
        <dbReference type="EMBL" id="KAJ6219105.1"/>
    </source>
</evidence>
<comment type="caution">
    <text evidence="8">The sequence shown here is derived from an EMBL/GenBank/DDBJ whole genome shotgun (WGS) entry which is preliminary data.</text>
</comment>
<dbReference type="PROSITE" id="PS50118">
    <property type="entry name" value="HMG_BOX_2"/>
    <property type="match status" value="2"/>
</dbReference>
<dbReference type="OrthoDB" id="1919336at2759"/>
<protein>
    <recommendedName>
        <fullName evidence="7">HMG box domain-containing protein</fullName>
    </recommendedName>
</protein>
<dbReference type="OMA" id="RISAYMY"/>
<organism evidence="8 9">
    <name type="scientific">Blomia tropicalis</name>
    <name type="common">Mite</name>
    <dbReference type="NCBI Taxonomy" id="40697"/>
    <lineage>
        <taxon>Eukaryota</taxon>
        <taxon>Metazoa</taxon>
        <taxon>Ecdysozoa</taxon>
        <taxon>Arthropoda</taxon>
        <taxon>Chelicerata</taxon>
        <taxon>Arachnida</taxon>
        <taxon>Acari</taxon>
        <taxon>Acariformes</taxon>
        <taxon>Sarcoptiformes</taxon>
        <taxon>Astigmata</taxon>
        <taxon>Glycyphagoidea</taxon>
        <taxon>Echimyopodidae</taxon>
        <taxon>Blomia</taxon>
    </lineage>
</organism>
<evidence type="ECO:0000256" key="4">
    <source>
        <dbReference type="ARBA" id="ARBA00023242"/>
    </source>
</evidence>
<name>A0A9Q0M4S6_BLOTA</name>
<feature type="DNA-binding region" description="HMG box" evidence="5">
    <location>
        <begin position="90"/>
        <end position="158"/>
    </location>
</feature>
<feature type="DNA-binding region" description="HMG box" evidence="5">
    <location>
        <begin position="9"/>
        <end position="79"/>
    </location>
</feature>
<keyword evidence="9" id="KW-1185">Reference proteome</keyword>
<dbReference type="PANTHER" id="PTHR48112">
    <property type="entry name" value="HIGH MOBILITY GROUP PROTEIN DSP1"/>
    <property type="match status" value="1"/>
</dbReference>
<sequence length="207" mass="25125">MSDYETEKPRGRISAYMYYVKSCWKMHHKNNPEVKVNFKEFAKQCGQQWREMSPKEKRRFQRLSDKDKTRYDAEMADYRAAEEERKKLIPKRPLTAYLWFCTEQRPVVRESMPDAPITEVAKELGKRWKQCSPEEKEKYVKMATKDKQRYEKQMKVYNKKKEARQNDEENEDYYNYDKRDKYKKARSTSRLNPSESSEGDHSSESDY</sequence>